<dbReference type="Proteomes" id="UP000271272">
    <property type="component" value="Unassembled WGS sequence"/>
</dbReference>
<feature type="transmembrane region" description="Helical" evidence="2">
    <location>
        <begin position="116"/>
        <end position="138"/>
    </location>
</feature>
<dbReference type="InterPro" id="IPR025241">
    <property type="entry name" value="DUF4190"/>
</dbReference>
<evidence type="ECO:0000313" key="5">
    <source>
        <dbReference type="Proteomes" id="UP000271272"/>
    </source>
</evidence>
<accession>A0A3P1UMZ8</accession>
<feature type="domain" description="DUF4190" evidence="3">
    <location>
        <begin position="71"/>
        <end position="132"/>
    </location>
</feature>
<dbReference type="OrthoDB" id="4829526at2"/>
<evidence type="ECO:0000256" key="1">
    <source>
        <dbReference type="SAM" id="MobiDB-lite"/>
    </source>
</evidence>
<evidence type="ECO:0000313" key="4">
    <source>
        <dbReference type="EMBL" id="RRD23142.1"/>
    </source>
</evidence>
<dbReference type="EMBL" id="RQZC01000033">
    <property type="protein sequence ID" value="RRD23142.1"/>
    <property type="molecule type" value="Genomic_DNA"/>
</dbReference>
<feature type="compositionally biased region" description="Low complexity" evidence="1">
    <location>
        <begin position="42"/>
        <end position="51"/>
    </location>
</feature>
<keyword evidence="5" id="KW-1185">Reference proteome</keyword>
<feature type="transmembrane region" description="Helical" evidence="2">
    <location>
        <begin position="76"/>
        <end position="104"/>
    </location>
</feature>
<keyword evidence="2" id="KW-0812">Transmembrane</keyword>
<dbReference type="AlphaFoldDB" id="A0A3P1UMZ8"/>
<proteinExistence type="predicted"/>
<feature type="region of interest" description="Disordered" evidence="1">
    <location>
        <begin position="1"/>
        <end position="51"/>
    </location>
</feature>
<evidence type="ECO:0000259" key="3">
    <source>
        <dbReference type="Pfam" id="PF13828"/>
    </source>
</evidence>
<protein>
    <submittedName>
        <fullName evidence="4">DUF4190 domain-containing protein</fullName>
    </submittedName>
</protein>
<gene>
    <name evidence="4" type="ORF">EII10_12210</name>
</gene>
<organism evidence="4 5">
    <name type="scientific">Actinomyces bowdenii</name>
    <dbReference type="NCBI Taxonomy" id="131109"/>
    <lineage>
        <taxon>Bacteria</taxon>
        <taxon>Bacillati</taxon>
        <taxon>Actinomycetota</taxon>
        <taxon>Actinomycetes</taxon>
        <taxon>Actinomycetales</taxon>
        <taxon>Actinomycetaceae</taxon>
        <taxon>Actinomyces</taxon>
    </lineage>
</organism>
<keyword evidence="2" id="KW-0472">Membrane</keyword>
<dbReference type="RefSeq" id="WP_124934760.1">
    <property type="nucleotide sequence ID" value="NZ_RQZC01000033.1"/>
</dbReference>
<reference evidence="4 5" key="1">
    <citation type="submission" date="2018-11" db="EMBL/GenBank/DDBJ databases">
        <title>Genomes From Bacteria Associated with the Canine Oral Cavity: a Test Case for Automated Genome-Based Taxonomic Assignment.</title>
        <authorList>
            <person name="Coil D.A."/>
            <person name="Jospin G."/>
            <person name="Darling A.E."/>
            <person name="Wallis C."/>
            <person name="Davis I.J."/>
            <person name="Harris S."/>
            <person name="Eisen J.A."/>
            <person name="Holcombe L.J."/>
            <person name="O'Flynn C."/>
        </authorList>
    </citation>
    <scope>NUCLEOTIDE SEQUENCE [LARGE SCALE GENOMIC DNA]</scope>
    <source>
        <strain evidence="4 5">OH5050</strain>
    </source>
</reference>
<evidence type="ECO:0000256" key="2">
    <source>
        <dbReference type="SAM" id="Phobius"/>
    </source>
</evidence>
<keyword evidence="2" id="KW-1133">Transmembrane helix</keyword>
<comment type="caution">
    <text evidence="4">The sequence shown here is derived from an EMBL/GenBank/DDBJ whole genome shotgun (WGS) entry which is preliminary data.</text>
</comment>
<name>A0A3P1UMZ8_9ACTO</name>
<sequence>MSTYPGQSGPYDPNGQDPYASSPNAGQAYPGQPYPDQQMHNPGAQQPYPGQAGYGAPYGGYIPNPTEKNWMGITSLALGIFSVCCWGIPGVIAVIFGILGIQAVNNGEADNKGMSIAGIVIAGASWVLLILLWILGALNSSLSS</sequence>
<dbReference type="Pfam" id="PF13828">
    <property type="entry name" value="DUF4190"/>
    <property type="match status" value="1"/>
</dbReference>